<comment type="caution">
    <text evidence="2">The sequence shown here is derived from an EMBL/GenBank/DDBJ whole genome shotgun (WGS) entry which is preliminary data.</text>
</comment>
<dbReference type="SUPFAM" id="SSF53474">
    <property type="entry name" value="alpha/beta-Hydrolases"/>
    <property type="match status" value="1"/>
</dbReference>
<protein>
    <recommendedName>
        <fullName evidence="1">AB hydrolase-1 domain-containing protein</fullName>
    </recommendedName>
</protein>
<dbReference type="RefSeq" id="XP_043004294.1">
    <property type="nucleotide sequence ID" value="XM_043158939.1"/>
</dbReference>
<dbReference type="InterPro" id="IPR000073">
    <property type="entry name" value="AB_hydrolase_1"/>
</dbReference>
<gene>
    <name evidence="2" type="ORF">E1B28_013762</name>
</gene>
<feature type="domain" description="AB hydrolase-1" evidence="1">
    <location>
        <begin position="32"/>
        <end position="340"/>
    </location>
</feature>
<organism evidence="2 3">
    <name type="scientific">Marasmius oreades</name>
    <name type="common">fairy-ring Marasmius</name>
    <dbReference type="NCBI Taxonomy" id="181124"/>
    <lineage>
        <taxon>Eukaryota</taxon>
        <taxon>Fungi</taxon>
        <taxon>Dikarya</taxon>
        <taxon>Basidiomycota</taxon>
        <taxon>Agaricomycotina</taxon>
        <taxon>Agaricomycetes</taxon>
        <taxon>Agaricomycetidae</taxon>
        <taxon>Agaricales</taxon>
        <taxon>Marasmiineae</taxon>
        <taxon>Marasmiaceae</taxon>
        <taxon>Marasmius</taxon>
    </lineage>
</organism>
<keyword evidence="3" id="KW-1185">Reference proteome</keyword>
<name>A0A9P7RRN7_9AGAR</name>
<dbReference type="Pfam" id="PF12697">
    <property type="entry name" value="Abhydrolase_6"/>
    <property type="match status" value="1"/>
</dbReference>
<proteinExistence type="predicted"/>
<sequence>MFTHHTYTLSDNIQIFFTDSGPPPDSDDYTTLVILHGSGFNGFGFEKFHIVAHSLNLRTVIWNRRGYPGSTPYTDLELGDLKQGRKIFMERIGRQLGEFLKQFIKKENIPKATRDRTAGGIALMGWSMGNSSIMALFSDPKLVPHKTYLKLEPYVKDLVLYEPPSLCFAYPLPQDVETYTPLTDPELKTPDALYESFVHWVTSFYDHQDLKSADVFSMGTLTKRSSDATVTKWTHEEFERYTNKDAFMRTELPMFVEPMQTTLKEVSERTLYNERLVRTYFPDLKLTLVVGTKAAWLCAWTVLEVQSIHDARVARGAATRPTKTYKIMGGNHFAHWEVPKTMLEKVCEGMSRDS</sequence>
<reference evidence="2" key="1">
    <citation type="journal article" date="2021" name="Genome Biol. Evol.">
        <title>The assembled and annotated genome of the fairy-ring fungus Marasmius oreades.</title>
        <authorList>
            <person name="Hiltunen M."/>
            <person name="Ament-Velasquez S.L."/>
            <person name="Johannesson H."/>
        </authorList>
    </citation>
    <scope>NUCLEOTIDE SEQUENCE</scope>
    <source>
        <strain evidence="2">03SP1</strain>
    </source>
</reference>
<dbReference type="OrthoDB" id="5311491at2759"/>
<dbReference type="Gene3D" id="3.40.50.1820">
    <property type="entry name" value="alpha/beta hydrolase"/>
    <property type="match status" value="1"/>
</dbReference>
<dbReference type="EMBL" id="CM032189">
    <property type="protein sequence ID" value="KAG7087823.1"/>
    <property type="molecule type" value="Genomic_DNA"/>
</dbReference>
<dbReference type="GeneID" id="66082837"/>
<dbReference type="InterPro" id="IPR029058">
    <property type="entry name" value="AB_hydrolase_fold"/>
</dbReference>
<dbReference type="AlphaFoldDB" id="A0A9P7RRN7"/>
<accession>A0A9P7RRN7</accession>
<dbReference type="KEGG" id="more:E1B28_013762"/>
<evidence type="ECO:0000313" key="3">
    <source>
        <dbReference type="Proteomes" id="UP001049176"/>
    </source>
</evidence>
<evidence type="ECO:0000313" key="2">
    <source>
        <dbReference type="EMBL" id="KAG7087823.1"/>
    </source>
</evidence>
<dbReference type="Proteomes" id="UP001049176">
    <property type="component" value="Chromosome 9"/>
</dbReference>
<evidence type="ECO:0000259" key="1">
    <source>
        <dbReference type="Pfam" id="PF12697"/>
    </source>
</evidence>